<dbReference type="AlphaFoldDB" id="A0A1H6ZX99"/>
<dbReference type="InterPro" id="IPR021428">
    <property type="entry name" value="DUF3078"/>
</dbReference>
<name>A0A1H6ZX99_9BACT</name>
<evidence type="ECO:0000313" key="2">
    <source>
        <dbReference type="EMBL" id="SEJ54220.1"/>
    </source>
</evidence>
<gene>
    <name evidence="2" type="ORF">SAMN04487995_5183</name>
</gene>
<dbReference type="EMBL" id="FNXY01000009">
    <property type="protein sequence ID" value="SEJ54220.1"/>
    <property type="molecule type" value="Genomic_DNA"/>
</dbReference>
<dbReference type="Pfam" id="PF11276">
    <property type="entry name" value="DUF3078"/>
    <property type="match status" value="1"/>
</dbReference>
<proteinExistence type="predicted"/>
<feature type="signal peptide" evidence="1">
    <location>
        <begin position="1"/>
        <end position="31"/>
    </location>
</feature>
<reference evidence="2 3" key="1">
    <citation type="submission" date="2016-10" db="EMBL/GenBank/DDBJ databases">
        <authorList>
            <person name="de Groot N.N."/>
        </authorList>
    </citation>
    <scope>NUCLEOTIDE SEQUENCE [LARGE SCALE GENOMIC DNA]</scope>
    <source>
        <strain evidence="2 3">DSM 19938</strain>
    </source>
</reference>
<keyword evidence="3" id="KW-1185">Reference proteome</keyword>
<dbReference type="STRING" id="408657.SAMN04487995_5183"/>
<evidence type="ECO:0008006" key="4">
    <source>
        <dbReference type="Google" id="ProtNLM"/>
    </source>
</evidence>
<keyword evidence="1" id="KW-0732">Signal</keyword>
<dbReference type="Proteomes" id="UP000199532">
    <property type="component" value="Unassembled WGS sequence"/>
</dbReference>
<sequence length="325" mass="36758">MNTNSMSMRRTMKFTPLMIGLLLLGSSMAFAQDDIKKKVDLTNSLNTGILKVKGDTAWKKIEFGVNLTQGSFSSNWTGGGVTSIALGAFFNALSEKKTGRNSWRNDFQSQYGIVKNQAQGSRKNLDRLFFDTKYNYELTEKWSLFANFNLLSQFANGYNYSEAPDSVGFKTKVSGLFAPAYLTEAIGIEYKPAPYFFIDLAPGAIRQTIVSDRNLYKTIPENYGVKIGRRIRNEVGIAQLVANFDKDLAKNINLKFRYLLFTAYNKNQITEKREFKNDHRLDAMLTAKIAKYFNVNLGAIVVYNKTQVDDIQFAQGLSIGFLYTF</sequence>
<organism evidence="2 3">
    <name type="scientific">Dyadobacter koreensis</name>
    <dbReference type="NCBI Taxonomy" id="408657"/>
    <lineage>
        <taxon>Bacteria</taxon>
        <taxon>Pseudomonadati</taxon>
        <taxon>Bacteroidota</taxon>
        <taxon>Cytophagia</taxon>
        <taxon>Cytophagales</taxon>
        <taxon>Spirosomataceae</taxon>
        <taxon>Dyadobacter</taxon>
    </lineage>
</organism>
<evidence type="ECO:0000313" key="3">
    <source>
        <dbReference type="Proteomes" id="UP000199532"/>
    </source>
</evidence>
<feature type="chain" id="PRO_5011691508" description="DUF3078 domain-containing protein" evidence="1">
    <location>
        <begin position="32"/>
        <end position="325"/>
    </location>
</feature>
<accession>A0A1H6ZX99</accession>
<protein>
    <recommendedName>
        <fullName evidence="4">DUF3078 domain-containing protein</fullName>
    </recommendedName>
</protein>
<evidence type="ECO:0000256" key="1">
    <source>
        <dbReference type="SAM" id="SignalP"/>
    </source>
</evidence>